<comment type="function">
    <text evidence="3">Required for the function of coenzyme Q in the respiratory chain. May serve as a chaperone or may be involved in the transport of Q6 from its site of synthesis to the catalytic sites of the respiratory complexes.</text>
</comment>
<dbReference type="Gene3D" id="3.30.530.20">
    <property type="match status" value="1"/>
</dbReference>
<keyword evidence="6" id="KW-1185">Reference proteome</keyword>
<dbReference type="SUPFAM" id="SSF55961">
    <property type="entry name" value="Bet v1-like"/>
    <property type="match status" value="1"/>
</dbReference>
<dbReference type="Pfam" id="PF03364">
    <property type="entry name" value="Polyketide_cyc"/>
    <property type="match status" value="1"/>
</dbReference>
<dbReference type="OrthoDB" id="292693at2759"/>
<comment type="subunit">
    <text evidence="2">Interacts with coenzyme Q.</text>
</comment>
<gene>
    <name evidence="5" type="ORF">FB567DRAFT_142883</name>
</gene>
<reference evidence="5" key="1">
    <citation type="journal article" date="2021" name="Nat. Commun.">
        <title>Genetic determinants of endophytism in the Arabidopsis root mycobiome.</title>
        <authorList>
            <person name="Mesny F."/>
            <person name="Miyauchi S."/>
            <person name="Thiergart T."/>
            <person name="Pickel B."/>
            <person name="Atanasova L."/>
            <person name="Karlsson M."/>
            <person name="Huettel B."/>
            <person name="Barry K.W."/>
            <person name="Haridas S."/>
            <person name="Chen C."/>
            <person name="Bauer D."/>
            <person name="Andreopoulos W."/>
            <person name="Pangilinan J."/>
            <person name="LaButti K."/>
            <person name="Riley R."/>
            <person name="Lipzen A."/>
            <person name="Clum A."/>
            <person name="Drula E."/>
            <person name="Henrissat B."/>
            <person name="Kohler A."/>
            <person name="Grigoriev I.V."/>
            <person name="Martin F.M."/>
            <person name="Hacquard S."/>
        </authorList>
    </citation>
    <scope>NUCLEOTIDE SEQUENCE</scope>
    <source>
        <strain evidence="5">MPI-SDFR-AT-0120</strain>
    </source>
</reference>
<comment type="caution">
    <text evidence="5">The sequence shown here is derived from an EMBL/GenBank/DDBJ whole genome shotgun (WGS) entry which is preliminary data.</text>
</comment>
<feature type="domain" description="Coenzyme Q-binding protein COQ10 START" evidence="4">
    <location>
        <begin position="53"/>
        <end position="211"/>
    </location>
</feature>
<accession>A0A8K0VU01</accession>
<dbReference type="GO" id="GO:0005739">
    <property type="term" value="C:mitochondrion"/>
    <property type="evidence" value="ECO:0007669"/>
    <property type="project" value="TreeGrafter"/>
</dbReference>
<evidence type="ECO:0000313" key="6">
    <source>
        <dbReference type="Proteomes" id="UP000813461"/>
    </source>
</evidence>
<evidence type="ECO:0000313" key="5">
    <source>
        <dbReference type="EMBL" id="KAH7077123.1"/>
    </source>
</evidence>
<evidence type="ECO:0000256" key="3">
    <source>
        <dbReference type="ARBA" id="ARBA00024947"/>
    </source>
</evidence>
<evidence type="ECO:0000259" key="4">
    <source>
        <dbReference type="Pfam" id="PF03364"/>
    </source>
</evidence>
<dbReference type="GO" id="GO:0045333">
    <property type="term" value="P:cellular respiration"/>
    <property type="evidence" value="ECO:0007669"/>
    <property type="project" value="InterPro"/>
</dbReference>
<dbReference type="InterPro" id="IPR044996">
    <property type="entry name" value="COQ10-like"/>
</dbReference>
<dbReference type="CDD" id="cd07813">
    <property type="entry name" value="COQ10p_like"/>
    <property type="match status" value="1"/>
</dbReference>
<sequence length="239" mass="26162">MATIRCARPVLQTSHRLFQSHNQRRTFLPNPFAAASDASSTPQTLTAHRTLSFPSAPIYSIIADVPSYASFLPYCQRSDITHWSAPDKTYGRRWPSEGVLSSGFGGITESFKSRVYCVPGKYVESVGGDTETSLSRDEIAHHLEDAGVGSRRSGDNVLLKHLRSKWTIEELGKNKTGVSLALEFAFTNPFYAALSGGVAPKVADVMIRAFEQRVVALLKENPAMVTASLADLDGSRLKR</sequence>
<dbReference type="InterPro" id="IPR005031">
    <property type="entry name" value="COQ10_START"/>
</dbReference>
<dbReference type="GO" id="GO:0048039">
    <property type="term" value="F:ubiquinone binding"/>
    <property type="evidence" value="ECO:0007669"/>
    <property type="project" value="InterPro"/>
</dbReference>
<name>A0A8K0VU01_9PLEO</name>
<dbReference type="EMBL" id="JAGMVJ010000018">
    <property type="protein sequence ID" value="KAH7077123.1"/>
    <property type="molecule type" value="Genomic_DNA"/>
</dbReference>
<dbReference type="PANTHER" id="PTHR12901:SF10">
    <property type="entry name" value="COENZYME Q-BINDING PROTEIN COQ10, MITOCHONDRIAL"/>
    <property type="match status" value="1"/>
</dbReference>
<protein>
    <submittedName>
        <fullName evidence="5">Dehydrase and lipid transport-domain-containing protein</fullName>
    </submittedName>
</protein>
<dbReference type="AlphaFoldDB" id="A0A8K0VU01"/>
<dbReference type="InterPro" id="IPR023393">
    <property type="entry name" value="START-like_dom_sf"/>
</dbReference>
<proteinExistence type="inferred from homology"/>
<dbReference type="PANTHER" id="PTHR12901">
    <property type="entry name" value="SPERM PROTEIN HOMOLOG"/>
    <property type="match status" value="1"/>
</dbReference>
<evidence type="ECO:0000256" key="1">
    <source>
        <dbReference type="ARBA" id="ARBA00006885"/>
    </source>
</evidence>
<dbReference type="Proteomes" id="UP000813461">
    <property type="component" value="Unassembled WGS sequence"/>
</dbReference>
<evidence type="ECO:0000256" key="2">
    <source>
        <dbReference type="ARBA" id="ARBA00011814"/>
    </source>
</evidence>
<organism evidence="5 6">
    <name type="scientific">Paraphoma chrysanthemicola</name>
    <dbReference type="NCBI Taxonomy" id="798071"/>
    <lineage>
        <taxon>Eukaryota</taxon>
        <taxon>Fungi</taxon>
        <taxon>Dikarya</taxon>
        <taxon>Ascomycota</taxon>
        <taxon>Pezizomycotina</taxon>
        <taxon>Dothideomycetes</taxon>
        <taxon>Pleosporomycetidae</taxon>
        <taxon>Pleosporales</taxon>
        <taxon>Pleosporineae</taxon>
        <taxon>Phaeosphaeriaceae</taxon>
        <taxon>Paraphoma</taxon>
    </lineage>
</organism>
<comment type="similarity">
    <text evidence="1">Belongs to the COQ10 family.</text>
</comment>